<evidence type="ECO:0000256" key="8">
    <source>
        <dbReference type="ARBA" id="ARBA00023136"/>
    </source>
</evidence>
<evidence type="ECO:0000259" key="10">
    <source>
        <dbReference type="PROSITE" id="PS51012"/>
    </source>
</evidence>
<feature type="domain" description="ABC transmembrane type-2" evidence="10">
    <location>
        <begin position="53"/>
        <end position="279"/>
    </location>
</feature>
<evidence type="ECO:0000256" key="5">
    <source>
        <dbReference type="ARBA" id="ARBA00022519"/>
    </source>
</evidence>
<feature type="transmembrane region" description="Helical" evidence="9">
    <location>
        <begin position="166"/>
        <end position="192"/>
    </location>
</feature>
<evidence type="ECO:0000256" key="2">
    <source>
        <dbReference type="ARBA" id="ARBA00007783"/>
    </source>
</evidence>
<accession>A0A4V2UUB9</accession>
<dbReference type="OrthoDB" id="9786910at2"/>
<dbReference type="Proteomes" id="UP000295807">
    <property type="component" value="Unassembled WGS sequence"/>
</dbReference>
<keyword evidence="12" id="KW-1185">Reference proteome</keyword>
<keyword evidence="5" id="KW-0997">Cell inner membrane</keyword>
<evidence type="ECO:0000256" key="6">
    <source>
        <dbReference type="ARBA" id="ARBA00022692"/>
    </source>
</evidence>
<protein>
    <recommendedName>
        <fullName evidence="9">Transport permease protein</fullName>
    </recommendedName>
</protein>
<dbReference type="GO" id="GO:0015920">
    <property type="term" value="P:lipopolysaccharide transport"/>
    <property type="evidence" value="ECO:0007669"/>
    <property type="project" value="TreeGrafter"/>
</dbReference>
<evidence type="ECO:0000256" key="9">
    <source>
        <dbReference type="RuleBase" id="RU361157"/>
    </source>
</evidence>
<evidence type="ECO:0000256" key="7">
    <source>
        <dbReference type="ARBA" id="ARBA00022989"/>
    </source>
</evidence>
<feature type="transmembrane region" description="Helical" evidence="9">
    <location>
        <begin position="51"/>
        <end position="72"/>
    </location>
</feature>
<dbReference type="Pfam" id="PF01061">
    <property type="entry name" value="ABC2_membrane"/>
    <property type="match status" value="1"/>
</dbReference>
<comment type="similarity">
    <text evidence="2 9">Belongs to the ABC-2 integral membrane protein family.</text>
</comment>
<sequence>MRQKLVHRNDWEWEVHPEKRDFFRELGEIFHYKDLLLRLVKRDLLVSYQQTIIGPFWILLQPLLTTMVYSLIFSRIAGIPTDGIPPILFYLSGIIIWNYFSDCFTDVMHIFLHNARIFSKVYFPRLIVALSALVTRSIRLGIQLLVFLAVYAYFLFTRQVAAPSVLIWLVPLILALTGLFALGAGLIVSVLTAKYRDLNNVVQFGLRLFMFMTPVVYGASLVASTPYRFLFWLNPLTPAIETFRAAFLKQDAVPAGYMLSAVLLVFSLLLTGIYLFKKQEIKVMDII</sequence>
<dbReference type="InterPro" id="IPR013525">
    <property type="entry name" value="ABC2_TM"/>
</dbReference>
<dbReference type="PANTHER" id="PTHR30413:SF8">
    <property type="entry name" value="TRANSPORT PERMEASE PROTEIN"/>
    <property type="match status" value="1"/>
</dbReference>
<dbReference type="AlphaFoldDB" id="A0A4V2UUB9"/>
<feature type="transmembrane region" description="Helical" evidence="9">
    <location>
        <begin position="84"/>
        <end position="105"/>
    </location>
</feature>
<dbReference type="GO" id="GO:0043190">
    <property type="term" value="C:ATP-binding cassette (ABC) transporter complex"/>
    <property type="evidence" value="ECO:0007669"/>
    <property type="project" value="InterPro"/>
</dbReference>
<reference evidence="11 12" key="1">
    <citation type="submission" date="2019-03" db="EMBL/GenBank/DDBJ databases">
        <title>Genomic Encyclopedia of Type Strains, Phase IV (KMG-IV): sequencing the most valuable type-strain genomes for metagenomic binning, comparative biology and taxonomic classification.</title>
        <authorList>
            <person name="Goeker M."/>
        </authorList>
    </citation>
    <scope>NUCLEOTIDE SEQUENCE [LARGE SCALE GENOMIC DNA]</scope>
    <source>
        <strain evidence="11 12">DSM 21100</strain>
    </source>
</reference>
<dbReference type="GO" id="GO:0140359">
    <property type="term" value="F:ABC-type transporter activity"/>
    <property type="evidence" value="ECO:0007669"/>
    <property type="project" value="InterPro"/>
</dbReference>
<evidence type="ECO:0000313" key="11">
    <source>
        <dbReference type="EMBL" id="TCS90113.1"/>
    </source>
</evidence>
<evidence type="ECO:0000256" key="1">
    <source>
        <dbReference type="ARBA" id="ARBA00004429"/>
    </source>
</evidence>
<keyword evidence="7 9" id="KW-1133">Transmembrane helix</keyword>
<feature type="transmembrane region" description="Helical" evidence="9">
    <location>
        <begin position="204"/>
        <end position="223"/>
    </location>
</feature>
<proteinExistence type="inferred from homology"/>
<keyword evidence="4 9" id="KW-1003">Cell membrane</keyword>
<dbReference type="PROSITE" id="PS51012">
    <property type="entry name" value="ABC_TM2"/>
    <property type="match status" value="1"/>
</dbReference>
<evidence type="ECO:0000256" key="3">
    <source>
        <dbReference type="ARBA" id="ARBA00022448"/>
    </source>
</evidence>
<feature type="transmembrane region" description="Helical" evidence="9">
    <location>
        <begin position="257"/>
        <end position="276"/>
    </location>
</feature>
<dbReference type="InterPro" id="IPR047817">
    <property type="entry name" value="ABC2_TM_bact-type"/>
</dbReference>
<keyword evidence="8 9" id="KW-0472">Membrane</keyword>
<evidence type="ECO:0000256" key="4">
    <source>
        <dbReference type="ARBA" id="ARBA00022475"/>
    </source>
</evidence>
<evidence type="ECO:0000313" key="12">
    <source>
        <dbReference type="Proteomes" id="UP000295807"/>
    </source>
</evidence>
<dbReference type="PRINTS" id="PR00164">
    <property type="entry name" value="ABC2TRNSPORT"/>
</dbReference>
<organism evidence="11 12">
    <name type="scientific">Anseongella ginsenosidimutans</name>
    <dbReference type="NCBI Taxonomy" id="496056"/>
    <lineage>
        <taxon>Bacteria</taxon>
        <taxon>Pseudomonadati</taxon>
        <taxon>Bacteroidota</taxon>
        <taxon>Sphingobacteriia</taxon>
        <taxon>Sphingobacteriales</taxon>
        <taxon>Sphingobacteriaceae</taxon>
        <taxon>Anseongella</taxon>
    </lineage>
</organism>
<gene>
    <name evidence="11" type="ORF">EDD80_101312</name>
</gene>
<feature type="transmembrane region" description="Helical" evidence="9">
    <location>
        <begin position="126"/>
        <end position="154"/>
    </location>
</feature>
<comment type="subcellular location">
    <subcellularLocation>
        <location evidence="1">Cell inner membrane</location>
        <topology evidence="1">Multi-pass membrane protein</topology>
    </subcellularLocation>
    <subcellularLocation>
        <location evidence="9">Cell membrane</location>
        <topology evidence="9">Multi-pass membrane protein</topology>
    </subcellularLocation>
</comment>
<dbReference type="PANTHER" id="PTHR30413">
    <property type="entry name" value="INNER MEMBRANE TRANSPORT PERMEASE"/>
    <property type="match status" value="1"/>
</dbReference>
<name>A0A4V2UUB9_9SPHI</name>
<dbReference type="EMBL" id="SMAD01000001">
    <property type="protein sequence ID" value="TCS90113.1"/>
    <property type="molecule type" value="Genomic_DNA"/>
</dbReference>
<keyword evidence="6 9" id="KW-0812">Transmembrane</keyword>
<dbReference type="InterPro" id="IPR000412">
    <property type="entry name" value="ABC_2_transport"/>
</dbReference>
<dbReference type="RefSeq" id="WP_132127570.1">
    <property type="nucleotide sequence ID" value="NZ_CP042432.1"/>
</dbReference>
<comment type="caution">
    <text evidence="11">The sequence shown here is derived from an EMBL/GenBank/DDBJ whole genome shotgun (WGS) entry which is preliminary data.</text>
</comment>
<keyword evidence="3 9" id="KW-0813">Transport</keyword>